<accession>A0ABV9N3J9</accession>
<keyword evidence="1" id="KW-1133">Transmembrane helix</keyword>
<evidence type="ECO:0000313" key="2">
    <source>
        <dbReference type="EMBL" id="MFC4722896.1"/>
    </source>
</evidence>
<evidence type="ECO:0000256" key="1">
    <source>
        <dbReference type="SAM" id="Phobius"/>
    </source>
</evidence>
<organism evidence="2 3">
    <name type="scientific">Geojedonia litorea</name>
    <dbReference type="NCBI Taxonomy" id="1268269"/>
    <lineage>
        <taxon>Bacteria</taxon>
        <taxon>Pseudomonadati</taxon>
        <taxon>Bacteroidota</taxon>
        <taxon>Flavobacteriia</taxon>
        <taxon>Flavobacteriales</taxon>
        <taxon>Flavobacteriaceae</taxon>
        <taxon>Geojedonia</taxon>
    </lineage>
</organism>
<comment type="caution">
    <text evidence="2">The sequence shown here is derived from an EMBL/GenBank/DDBJ whole genome shotgun (WGS) entry which is preliminary data.</text>
</comment>
<protein>
    <recommendedName>
        <fullName evidence="4">O-Antigen ligase</fullName>
    </recommendedName>
</protein>
<feature type="transmembrane region" description="Helical" evidence="1">
    <location>
        <begin position="152"/>
        <end position="174"/>
    </location>
</feature>
<reference evidence="3" key="1">
    <citation type="journal article" date="2019" name="Int. J. Syst. Evol. Microbiol.">
        <title>The Global Catalogue of Microorganisms (GCM) 10K type strain sequencing project: providing services to taxonomists for standard genome sequencing and annotation.</title>
        <authorList>
            <consortium name="The Broad Institute Genomics Platform"/>
            <consortium name="The Broad Institute Genome Sequencing Center for Infectious Disease"/>
            <person name="Wu L."/>
            <person name="Ma J."/>
        </authorList>
    </citation>
    <scope>NUCLEOTIDE SEQUENCE [LARGE SCALE GENOMIC DNA]</scope>
    <source>
        <strain evidence="3">CCUG 63682</strain>
    </source>
</reference>
<dbReference type="EMBL" id="JBHSGP010000014">
    <property type="protein sequence ID" value="MFC4722896.1"/>
    <property type="molecule type" value="Genomic_DNA"/>
</dbReference>
<dbReference type="Proteomes" id="UP001595953">
    <property type="component" value="Unassembled WGS sequence"/>
</dbReference>
<keyword evidence="3" id="KW-1185">Reference proteome</keyword>
<evidence type="ECO:0008006" key="4">
    <source>
        <dbReference type="Google" id="ProtNLM"/>
    </source>
</evidence>
<feature type="transmembrane region" description="Helical" evidence="1">
    <location>
        <begin position="23"/>
        <end position="50"/>
    </location>
</feature>
<proteinExistence type="predicted"/>
<feature type="transmembrane region" description="Helical" evidence="1">
    <location>
        <begin position="186"/>
        <end position="205"/>
    </location>
</feature>
<keyword evidence="1" id="KW-0472">Membrane</keyword>
<name>A0ABV9N3J9_9FLAO</name>
<dbReference type="RefSeq" id="WP_387963795.1">
    <property type="nucleotide sequence ID" value="NZ_JBHSGP010000014.1"/>
</dbReference>
<sequence>MLGLLLMGSYVLINIKNTYLKHILFILIFYISLTTGHDSLYLSLGLVYFSYWFLKANKSQRIILTVSLLAVGVCVFAFVPTFTDVNMKWRFLFWKDSLSKVIDNYLIFGDGFGIQYASDETVSKLNELFSWPISGPQIVGDGKYLCAPHNSFISMILHIGILSIFLLIYPLKTLFTNKKLLKDNEVLFLFLNLLGIAIFCSFNVILELPHSSSLFWIVYFGLVFKLNDNKYQNEF</sequence>
<feature type="transmembrane region" description="Helical" evidence="1">
    <location>
        <begin position="62"/>
        <end position="82"/>
    </location>
</feature>
<gene>
    <name evidence="2" type="ORF">ACFO5O_11225</name>
</gene>
<keyword evidence="1" id="KW-0812">Transmembrane</keyword>
<evidence type="ECO:0000313" key="3">
    <source>
        <dbReference type="Proteomes" id="UP001595953"/>
    </source>
</evidence>